<comment type="function">
    <text evidence="3">Component of the cap-binding complex (CBC), which binds co-transcriptionally to the 5' cap of pre-mRNAs and is involved in various processes such as pre-mRNA splicing, translation regulation, nonsense-mediated mRNA decay, RNA-mediated gene silencing (RNAi) by microRNAs (miRNAs) and mRNA export. The CBC complex is involved in mRNA export from the nucleus, leading to the recruitment of the mRNA export machinery to the 5' end of mRNA and to mRNA export in a 5' to 3' direction through the nuclear pore. The CBC complex is also involved in mediating U snRNA and intronless mRNAs export from the nucleus. The CBC complex is essential for a pioneer round of mRNA translation, before steady state translation when the CBC complex is replaced by cytoplasmic cap-binding protein eIF4E. The pioneer round of mRNA translation mediated by the CBC complex plays a central role in nonsense-mediated mRNA decay (NMD), NMD only taking place in mRNAs bound to the CBC complex, but not on eIF4E-bound mRNAs. The CBC complex enhances NMD in mRNAs containing at least one exon-junction complex (EJC), promoting the interaction between upf1 and upf2. The CBC complex is also involved in 'failsafe' NMD, which is independent of the EJC complex, while it does not participate in Staufen-mediated mRNA decay (SMD). During cell proliferation, the CBC complex is also involved in microRNAs (miRNAs) biogenesis via its interaction with srrt/ars2, thereby being required for miRNA-mediated RNA interference. The CBC complex also acts as a negative regulator of parn, thereby acting as an inhibitor of mRNA deadenylation. In the CBC complex, ncbp2/cbp20 recognizes and binds capped RNAs (m7GpppG-capped RNA) but requires ncbp1/cbp80 to stabilize the movement of its N-terminal loop and lock the CBC into a high affinity cap-binding state with the cap structure. The conventional cap-binding complex with NCBP2 binds both small nuclear RNA (snRNA) and messenger (mRNA) and is involved in their export from the nucleus.</text>
</comment>
<dbReference type="EMBL" id="QWLN02003948">
    <property type="protein sequence ID" value="TEA39534.1"/>
    <property type="molecule type" value="Genomic_DNA"/>
</dbReference>
<evidence type="ECO:0000313" key="7">
    <source>
        <dbReference type="Proteomes" id="UP000295264"/>
    </source>
</evidence>
<organism evidence="6 7">
    <name type="scientific">Sousa chinensis</name>
    <name type="common">Indo-pacific humpbacked dolphin</name>
    <name type="synonym">Steno chinensis</name>
    <dbReference type="NCBI Taxonomy" id="103600"/>
    <lineage>
        <taxon>Eukaryota</taxon>
        <taxon>Metazoa</taxon>
        <taxon>Chordata</taxon>
        <taxon>Craniata</taxon>
        <taxon>Vertebrata</taxon>
        <taxon>Euteleostomi</taxon>
        <taxon>Mammalia</taxon>
        <taxon>Eutheria</taxon>
        <taxon>Laurasiatheria</taxon>
        <taxon>Artiodactyla</taxon>
        <taxon>Whippomorpha</taxon>
        <taxon>Cetacea</taxon>
        <taxon>Odontoceti</taxon>
        <taxon>Delphinidae</taxon>
        <taxon>Sousa</taxon>
    </lineage>
</organism>
<dbReference type="Pfam" id="PF00076">
    <property type="entry name" value="RRM_1"/>
    <property type="match status" value="1"/>
</dbReference>
<evidence type="ECO:0000256" key="1">
    <source>
        <dbReference type="ARBA" id="ARBA00010725"/>
    </source>
</evidence>
<keyword evidence="7" id="KW-1185">Reference proteome</keyword>
<dbReference type="SUPFAM" id="SSF54928">
    <property type="entry name" value="RNA-binding domain, RBD"/>
    <property type="match status" value="1"/>
</dbReference>
<keyword evidence="3" id="KW-0507">mRNA processing</keyword>
<dbReference type="InterPro" id="IPR035979">
    <property type="entry name" value="RBD_domain_sf"/>
</dbReference>
<dbReference type="CDD" id="cd12240">
    <property type="entry name" value="RRM_NCBP2"/>
    <property type="match status" value="1"/>
</dbReference>
<comment type="similarity">
    <text evidence="1 3">Belongs to the RRM NCBP2 family.</text>
</comment>
<name>A0A484GUH4_SOUCH</name>
<evidence type="ECO:0000256" key="4">
    <source>
        <dbReference type="SAM" id="MobiDB-lite"/>
    </source>
</evidence>
<dbReference type="PANTHER" id="PTHR18847">
    <property type="entry name" value="20 KD NUCLEAR CAP BINDING PROTEIN"/>
    <property type="match status" value="1"/>
</dbReference>
<dbReference type="GO" id="GO:0005634">
    <property type="term" value="C:nucleus"/>
    <property type="evidence" value="ECO:0007669"/>
    <property type="project" value="UniProtKB-SubCell"/>
</dbReference>
<dbReference type="GO" id="GO:0000339">
    <property type="term" value="F:RNA cap binding"/>
    <property type="evidence" value="ECO:0007669"/>
    <property type="project" value="InterPro"/>
</dbReference>
<dbReference type="Proteomes" id="UP000295264">
    <property type="component" value="Unassembled WGS sequence"/>
</dbReference>
<feature type="compositionally biased region" description="Low complexity" evidence="4">
    <location>
        <begin position="154"/>
        <end position="174"/>
    </location>
</feature>
<keyword evidence="3" id="KW-0508">mRNA splicing</keyword>
<keyword evidence="3" id="KW-0539">Nucleus</keyword>
<feature type="region of interest" description="Disordered" evidence="4">
    <location>
        <begin position="154"/>
        <end position="199"/>
    </location>
</feature>
<evidence type="ECO:0000313" key="6">
    <source>
        <dbReference type="EMBL" id="TEA39534.1"/>
    </source>
</evidence>
<comment type="subunit">
    <text evidence="3">Component of the nuclear cap-binding complex (CBC), a heterodimer composed of ncbp1/cbp80 and ncbp2/cbp20 that interacts with m7GpppG-capped RNA.</text>
</comment>
<comment type="subcellular location">
    <subcellularLocation>
        <location evidence="3">Nucleus</location>
    </subcellularLocation>
</comment>
<evidence type="ECO:0000256" key="2">
    <source>
        <dbReference type="PROSITE-ProRule" id="PRU00176"/>
    </source>
</evidence>
<dbReference type="InterPro" id="IPR027157">
    <property type="entry name" value="NCBP2"/>
</dbReference>
<dbReference type="GO" id="GO:0045292">
    <property type="term" value="P:mRNA cis splicing, via spliceosome"/>
    <property type="evidence" value="ECO:0007669"/>
    <property type="project" value="InterPro"/>
</dbReference>
<dbReference type="Gene3D" id="3.30.70.330">
    <property type="match status" value="1"/>
</dbReference>
<protein>
    <recommendedName>
        <fullName evidence="3">Nuclear cap-binding protein subunit 2</fullName>
    </recommendedName>
    <alternativeName>
        <fullName evidence="3">20 kDa nuclear cap-binding protein</fullName>
    </alternativeName>
</protein>
<dbReference type="InterPro" id="IPR000504">
    <property type="entry name" value="RRM_dom"/>
</dbReference>
<dbReference type="SMART" id="SM00360">
    <property type="entry name" value="RRM"/>
    <property type="match status" value="1"/>
</dbReference>
<dbReference type="PROSITE" id="PS50102">
    <property type="entry name" value="RRM"/>
    <property type="match status" value="1"/>
</dbReference>
<feature type="compositionally biased region" description="Basic and acidic residues" evidence="4">
    <location>
        <begin position="175"/>
        <end position="184"/>
    </location>
</feature>
<reference evidence="6 7" key="1">
    <citation type="journal article" date="2018" name="Genomics">
        <title>Molecular footprints of inshore aquatic adaptation in Indo-Pacific humpback dolphin (Sousa chinensis).</title>
        <authorList>
            <person name="Ming Y."/>
            <person name="Jian J."/>
            <person name="Yu F."/>
            <person name="Yu X."/>
            <person name="Wang J."/>
            <person name="Liu W."/>
        </authorList>
    </citation>
    <scope>NUCLEOTIDE SEQUENCE [LARGE SCALE GENOMIC DNA]</scope>
    <source>
        <strain evidence="6">MY-2018</strain>
        <tissue evidence="6">Skin</tissue>
    </source>
</reference>
<feature type="domain" description="RRM" evidence="5">
    <location>
        <begin position="39"/>
        <end position="117"/>
    </location>
</feature>
<comment type="caution">
    <text evidence="6">The sequence shown here is derived from an EMBL/GenBank/DDBJ whole genome shotgun (WGS) entry which is preliminary data.</text>
</comment>
<accession>A0A484GUH4</accession>
<dbReference type="InterPro" id="IPR012677">
    <property type="entry name" value="Nucleotide-bd_a/b_plait_sf"/>
</dbReference>
<dbReference type="GO" id="GO:0005846">
    <property type="term" value="C:nuclear cap binding complex"/>
    <property type="evidence" value="ECO:0007669"/>
    <property type="project" value="InterPro"/>
</dbReference>
<keyword evidence="2 3" id="KW-0694">RNA-binding</keyword>
<dbReference type="InterPro" id="IPR034148">
    <property type="entry name" value="NCBP2_RRM"/>
</dbReference>
<evidence type="ECO:0000256" key="3">
    <source>
        <dbReference type="RuleBase" id="RU364036"/>
    </source>
</evidence>
<sequence length="237" mass="26130">MSKDLRILYSDSSLELSEYQGQLFSSNDNEREKLLMESSTLYVGNLSFHTTEEQIFELFSRCGDVKNVFMGLDKIKKTARGFCFVEHRNRADAKNAMRFLNATHLDDHIVHIAWDLGFREGRQYGHGQSGSQVKDEFCEEEALENSLRSVGQGELGAAPEEGQGELGAAGAAEGEPGKVAEHRAAGPFPELPRGGSPSPVRPHPIPLFVRIAFFSPPSAAAEMTVWCCRGVMVLPLD</sequence>
<evidence type="ECO:0000259" key="5">
    <source>
        <dbReference type="PROSITE" id="PS50102"/>
    </source>
</evidence>
<dbReference type="AlphaFoldDB" id="A0A484GUH4"/>
<proteinExistence type="inferred from homology"/>
<dbReference type="PANTHER" id="PTHR18847:SF7">
    <property type="entry name" value="NUCLEAR CAP-BINDING PROTEIN SUBUNIT 2"/>
    <property type="match status" value="1"/>
</dbReference>
<gene>
    <name evidence="6" type="ORF">DBR06_SOUSAS27410021</name>
</gene>